<dbReference type="PANTHER" id="PTHR43836:SF2">
    <property type="entry name" value="CATECHOL O-METHYLTRANSFERASE 1-RELATED"/>
    <property type="match status" value="1"/>
</dbReference>
<dbReference type="Pfam" id="PF01596">
    <property type="entry name" value="Methyltransf_3"/>
    <property type="match status" value="1"/>
</dbReference>
<protein>
    <recommendedName>
        <fullName evidence="1">catechol O-methyltransferase</fullName>
        <ecNumber evidence="1">2.1.1.6</ecNumber>
    </recommendedName>
</protein>
<dbReference type="GO" id="GO:0008171">
    <property type="term" value="F:O-methyltransferase activity"/>
    <property type="evidence" value="ECO:0007669"/>
    <property type="project" value="InterPro"/>
</dbReference>
<keyword evidence="2" id="KW-0489">Methyltransferase</keyword>
<evidence type="ECO:0000256" key="1">
    <source>
        <dbReference type="ARBA" id="ARBA00012880"/>
    </source>
</evidence>
<keyword evidence="8" id="KW-1185">Reference proteome</keyword>
<dbReference type="SUPFAM" id="SSF53335">
    <property type="entry name" value="S-adenosyl-L-methionine-dependent methyltransferases"/>
    <property type="match status" value="1"/>
</dbReference>
<name>A0A7D5YUA7_9HYPO</name>
<keyword evidence="4" id="KW-0949">S-adenosyl-L-methionine</keyword>
<evidence type="ECO:0000256" key="2">
    <source>
        <dbReference type="ARBA" id="ARBA00022603"/>
    </source>
</evidence>
<dbReference type="Gene3D" id="3.40.50.150">
    <property type="entry name" value="Vaccinia Virus protein VP39"/>
    <property type="match status" value="1"/>
</dbReference>
<sequence length="258" mass="28385">MATSTKLYKPEQTICYGDGREQDLLKFIQDHPRYKQMQDSPLEVLSAVDEYGAQYNFLMNVGKDKGRIVAQQISKQQPRVMVELGCYVGYSAILFGSIHRQCGGTKYISLEINPDFAAVASAMIQLAGLHEHIEIVIGPCEVSLREARTSGRLKTIDLLFLDHQKSAYVGDLMLCEDLGLIDSGSVLVADNVISPGAPGYLEYVRASKDERNDLRVKAAQNSAPSVNPQTGLTYDSTLYRGFEPTGEPDGIEISLCKA</sequence>
<dbReference type="RefSeq" id="XP_065986861.1">
    <property type="nucleotide sequence ID" value="XM_066130826.1"/>
</dbReference>
<keyword evidence="5" id="KW-0128">Catecholamine metabolism</keyword>
<keyword evidence="3" id="KW-0808">Transferase</keyword>
<dbReference type="InterPro" id="IPR002935">
    <property type="entry name" value="SAM_O-MeTrfase"/>
</dbReference>
<evidence type="ECO:0000256" key="4">
    <source>
        <dbReference type="ARBA" id="ARBA00022691"/>
    </source>
</evidence>
<evidence type="ECO:0000256" key="6">
    <source>
        <dbReference type="ARBA" id="ARBA00023453"/>
    </source>
</evidence>
<dbReference type="InterPro" id="IPR029063">
    <property type="entry name" value="SAM-dependent_MTases_sf"/>
</dbReference>
<dbReference type="CDD" id="cd02440">
    <property type="entry name" value="AdoMet_MTases"/>
    <property type="match status" value="1"/>
</dbReference>
<organism evidence="7 8">
    <name type="scientific">Metarhizium brunneum</name>
    <dbReference type="NCBI Taxonomy" id="500148"/>
    <lineage>
        <taxon>Eukaryota</taxon>
        <taxon>Fungi</taxon>
        <taxon>Dikarya</taxon>
        <taxon>Ascomycota</taxon>
        <taxon>Pezizomycotina</taxon>
        <taxon>Sordariomycetes</taxon>
        <taxon>Hypocreomycetidae</taxon>
        <taxon>Hypocreales</taxon>
        <taxon>Clavicipitaceae</taxon>
        <taxon>Metarhizium</taxon>
    </lineage>
</organism>
<dbReference type="KEGG" id="mbrn:90967874"/>
<evidence type="ECO:0000256" key="5">
    <source>
        <dbReference type="ARBA" id="ARBA00022939"/>
    </source>
</evidence>
<evidence type="ECO:0000256" key="3">
    <source>
        <dbReference type="ARBA" id="ARBA00022679"/>
    </source>
</evidence>
<dbReference type="GeneID" id="90967874"/>
<evidence type="ECO:0000313" key="8">
    <source>
        <dbReference type="Proteomes" id="UP000510686"/>
    </source>
</evidence>
<dbReference type="PANTHER" id="PTHR43836">
    <property type="entry name" value="CATECHOL O-METHYLTRANSFERASE 1-RELATED"/>
    <property type="match status" value="1"/>
</dbReference>
<accession>A0A7D5YUA7</accession>
<dbReference type="GO" id="GO:0006584">
    <property type="term" value="P:catecholamine metabolic process"/>
    <property type="evidence" value="ECO:0007669"/>
    <property type="project" value="UniProtKB-KW"/>
</dbReference>
<dbReference type="EC" id="2.1.1.6" evidence="1"/>
<dbReference type="OrthoDB" id="186626at2759"/>
<dbReference type="Proteomes" id="UP000510686">
    <property type="component" value="Chromosome 3"/>
</dbReference>
<comment type="similarity">
    <text evidence="6">Belongs to the class I-like SAM-binding methyltransferase superfamily. Cation-dependent O-methyltransferase family.</text>
</comment>
<proteinExistence type="inferred from homology"/>
<gene>
    <name evidence="7" type="ORF">G6M90_00g066430</name>
</gene>
<dbReference type="GO" id="GO:0032259">
    <property type="term" value="P:methylation"/>
    <property type="evidence" value="ECO:0007669"/>
    <property type="project" value="UniProtKB-KW"/>
</dbReference>
<dbReference type="AlphaFoldDB" id="A0A7D5YUA7"/>
<dbReference type="PROSITE" id="PS51682">
    <property type="entry name" value="SAM_OMT_I"/>
    <property type="match status" value="1"/>
</dbReference>
<reference evidence="7 8" key="1">
    <citation type="submission" date="2020-07" db="EMBL/GenBank/DDBJ databases">
        <title>Telomere length de novo assembly of all 7 chromosomes of the fungus, Metarhizium brunneum, using a novel assembly pipeline.</title>
        <authorList>
            <person name="Saud z."/>
            <person name="Kortsinoglou A."/>
            <person name="Kouvelis V.N."/>
            <person name="Butt T.M."/>
        </authorList>
    </citation>
    <scope>NUCLEOTIDE SEQUENCE [LARGE SCALE GENOMIC DNA]</scope>
    <source>
        <strain evidence="7 8">4556</strain>
    </source>
</reference>
<evidence type="ECO:0000313" key="7">
    <source>
        <dbReference type="EMBL" id="QLI69762.1"/>
    </source>
</evidence>
<dbReference type="EMBL" id="CP058934">
    <property type="protein sequence ID" value="QLI69762.1"/>
    <property type="molecule type" value="Genomic_DNA"/>
</dbReference>